<gene>
    <name evidence="2" type="ORF">SHELI_v1c01830</name>
</gene>
<feature type="transmembrane region" description="Helical" evidence="1">
    <location>
        <begin position="47"/>
        <end position="66"/>
    </location>
</feature>
<feature type="transmembrane region" description="Helical" evidence="1">
    <location>
        <begin position="7"/>
        <end position="27"/>
    </location>
</feature>
<reference evidence="2 3" key="1">
    <citation type="submission" date="2016-08" db="EMBL/GenBank/DDBJ databases">
        <title>Complete genome sequence of Spiroplasma helicoides TABS-2 (DSM 22551).</title>
        <authorList>
            <person name="Shen W.-Y."/>
            <person name="Lo W.-S."/>
            <person name="Lai Y.-C."/>
            <person name="Kuo C.-H."/>
        </authorList>
    </citation>
    <scope>NUCLEOTIDE SEQUENCE [LARGE SCALE GENOMIC DNA]</scope>
    <source>
        <strain evidence="2 3">TABS-2</strain>
    </source>
</reference>
<accession>A0A1B3SJN7</accession>
<keyword evidence="1" id="KW-0812">Transmembrane</keyword>
<dbReference type="KEGG" id="shj:SHELI_v1c01830"/>
<organism evidence="2 3">
    <name type="scientific">Spiroplasma helicoides</name>
    <dbReference type="NCBI Taxonomy" id="216938"/>
    <lineage>
        <taxon>Bacteria</taxon>
        <taxon>Bacillati</taxon>
        <taxon>Mycoplasmatota</taxon>
        <taxon>Mollicutes</taxon>
        <taxon>Entomoplasmatales</taxon>
        <taxon>Spiroplasmataceae</taxon>
        <taxon>Spiroplasma</taxon>
    </lineage>
</organism>
<evidence type="ECO:0000313" key="2">
    <source>
        <dbReference type="EMBL" id="AOG60138.1"/>
    </source>
</evidence>
<protein>
    <submittedName>
        <fullName evidence="2">Uncharacterized protein</fullName>
    </submittedName>
</protein>
<dbReference type="RefSeq" id="WP_069115914.1">
    <property type="nucleotide sequence ID" value="NZ_CP017015.1"/>
</dbReference>
<keyword evidence="3" id="KW-1185">Reference proteome</keyword>
<proteinExistence type="predicted"/>
<dbReference type="STRING" id="216938.SHELI_v1c01830"/>
<keyword evidence="1" id="KW-1133">Transmembrane helix</keyword>
<dbReference type="AlphaFoldDB" id="A0A1B3SJN7"/>
<evidence type="ECO:0000313" key="3">
    <source>
        <dbReference type="Proteomes" id="UP000094378"/>
    </source>
</evidence>
<evidence type="ECO:0000256" key="1">
    <source>
        <dbReference type="SAM" id="Phobius"/>
    </source>
</evidence>
<name>A0A1B3SJN7_9MOLU</name>
<sequence length="84" mass="10069">MYLSEEASYWIIGVTIFVYFSLSLVHLYFVNRWISKNEDQRSNIERVLLWISSVFLIVALLMPIWLTKLKWFPMTSSSKKAKYK</sequence>
<keyword evidence="1" id="KW-0472">Membrane</keyword>
<dbReference type="EMBL" id="CP017015">
    <property type="protein sequence ID" value="AOG60138.1"/>
    <property type="molecule type" value="Genomic_DNA"/>
</dbReference>
<dbReference type="Proteomes" id="UP000094378">
    <property type="component" value="Chromosome"/>
</dbReference>